<accession>A0ABV7NFE1</accession>
<dbReference type="SUPFAM" id="SSF88723">
    <property type="entry name" value="PIN domain-like"/>
    <property type="match status" value="1"/>
</dbReference>
<dbReference type="InterPro" id="IPR029060">
    <property type="entry name" value="PIN-like_dom_sf"/>
</dbReference>
<evidence type="ECO:0000313" key="1">
    <source>
        <dbReference type="EMBL" id="MFC3442174.1"/>
    </source>
</evidence>
<organism evidence="1 2">
    <name type="scientific">Sphingobium rhizovicinum</name>
    <dbReference type="NCBI Taxonomy" id="432308"/>
    <lineage>
        <taxon>Bacteria</taxon>
        <taxon>Pseudomonadati</taxon>
        <taxon>Pseudomonadota</taxon>
        <taxon>Alphaproteobacteria</taxon>
        <taxon>Sphingomonadales</taxon>
        <taxon>Sphingomonadaceae</taxon>
        <taxon>Sphingobium</taxon>
    </lineage>
</organism>
<protein>
    <submittedName>
        <fullName evidence="1">Type II toxin-antitoxin system VapC family toxin</fullName>
    </submittedName>
</protein>
<reference evidence="2" key="1">
    <citation type="journal article" date="2019" name="Int. J. Syst. Evol. Microbiol.">
        <title>The Global Catalogue of Microorganisms (GCM) 10K type strain sequencing project: providing services to taxonomists for standard genome sequencing and annotation.</title>
        <authorList>
            <consortium name="The Broad Institute Genomics Platform"/>
            <consortium name="The Broad Institute Genome Sequencing Center for Infectious Disease"/>
            <person name="Wu L."/>
            <person name="Ma J."/>
        </authorList>
    </citation>
    <scope>NUCLEOTIDE SEQUENCE [LARGE SCALE GENOMIC DNA]</scope>
    <source>
        <strain evidence="2">CCM 7491</strain>
    </source>
</reference>
<sequence length="205" mass="23006">MMNNIFWDTCVFIRYLTNDVDSPHFNDIARFVGEAKSGKRKIFYSTITLAELKEEYFDSSRFGSVRDFFEDMGSACIPIEPNPNIMISVAELRSVKSTNPGNPSASGRVIATPDAIVLMSCVFARDAMGLTDIVLHSTDEGKGKGWAGKAIPIIGFENWYPEQSRTDRIRQVCALPREKPNHPEPDMFGENIIRGKFETQQTTTV</sequence>
<dbReference type="Proteomes" id="UP001595681">
    <property type="component" value="Unassembled WGS sequence"/>
</dbReference>
<dbReference type="Gene3D" id="3.40.50.1010">
    <property type="entry name" value="5'-nuclease"/>
    <property type="match status" value="1"/>
</dbReference>
<dbReference type="RefSeq" id="WP_380796214.1">
    <property type="nucleotide sequence ID" value="NZ_JBHRVU010000004.1"/>
</dbReference>
<keyword evidence="2" id="KW-1185">Reference proteome</keyword>
<comment type="caution">
    <text evidence="1">The sequence shown here is derived from an EMBL/GenBank/DDBJ whole genome shotgun (WGS) entry which is preliminary data.</text>
</comment>
<proteinExistence type="predicted"/>
<evidence type="ECO:0000313" key="2">
    <source>
        <dbReference type="Proteomes" id="UP001595681"/>
    </source>
</evidence>
<name>A0ABV7NFE1_9SPHN</name>
<dbReference type="EMBL" id="JBHRVU010000004">
    <property type="protein sequence ID" value="MFC3442174.1"/>
    <property type="molecule type" value="Genomic_DNA"/>
</dbReference>
<gene>
    <name evidence="1" type="ORF">ACFOKF_13435</name>
</gene>